<dbReference type="GeneID" id="106670558"/>
<dbReference type="RefSeq" id="XP_014256505.1">
    <property type="nucleotide sequence ID" value="XM_014401019.2"/>
</dbReference>
<reference evidence="2" key="1">
    <citation type="submission" date="2022-01" db="UniProtKB">
        <authorList>
            <consortium name="EnsemblMetazoa"/>
        </authorList>
    </citation>
    <scope>IDENTIFICATION</scope>
</reference>
<feature type="coiled-coil region" evidence="1">
    <location>
        <begin position="11"/>
        <end position="101"/>
    </location>
</feature>
<feature type="coiled-coil region" evidence="1">
    <location>
        <begin position="130"/>
        <end position="167"/>
    </location>
</feature>
<dbReference type="EnsemblMetazoa" id="XM_024228401.1">
    <property type="protein sequence ID" value="XP_024084169.1"/>
    <property type="gene ID" value="LOC106670558"/>
</dbReference>
<accession>A0A8I6S616</accession>
<proteinExistence type="predicted"/>
<protein>
    <submittedName>
        <fullName evidence="2">Uncharacterized protein</fullName>
    </submittedName>
</protein>
<name>A0A8I6S616_CIMLE</name>
<dbReference type="EnsemblMetazoa" id="XM_014401018.2">
    <property type="protein sequence ID" value="XP_014256504.1"/>
    <property type="gene ID" value="LOC106670558"/>
</dbReference>
<organism evidence="2 3">
    <name type="scientific">Cimex lectularius</name>
    <name type="common">Bed bug</name>
    <name type="synonym">Acanthia lectularia</name>
    <dbReference type="NCBI Taxonomy" id="79782"/>
    <lineage>
        <taxon>Eukaryota</taxon>
        <taxon>Metazoa</taxon>
        <taxon>Ecdysozoa</taxon>
        <taxon>Arthropoda</taxon>
        <taxon>Hexapoda</taxon>
        <taxon>Insecta</taxon>
        <taxon>Pterygota</taxon>
        <taxon>Neoptera</taxon>
        <taxon>Paraneoptera</taxon>
        <taxon>Hemiptera</taxon>
        <taxon>Heteroptera</taxon>
        <taxon>Panheteroptera</taxon>
        <taxon>Cimicomorpha</taxon>
        <taxon>Cimicidae</taxon>
        <taxon>Cimex</taxon>
    </lineage>
</organism>
<dbReference type="RefSeq" id="XP_014256506.1">
    <property type="nucleotide sequence ID" value="XM_014401020.2"/>
</dbReference>
<dbReference type="RefSeq" id="XP_014256504.1">
    <property type="nucleotide sequence ID" value="XM_014401018.2"/>
</dbReference>
<dbReference type="KEGG" id="clec:106670558"/>
<evidence type="ECO:0000313" key="2">
    <source>
        <dbReference type="EnsemblMetazoa" id="XP_014256503.1"/>
    </source>
</evidence>
<dbReference type="EnsemblMetazoa" id="XM_024228400.1">
    <property type="protein sequence ID" value="XP_024084168.1"/>
    <property type="gene ID" value="LOC106670558"/>
</dbReference>
<evidence type="ECO:0000256" key="1">
    <source>
        <dbReference type="SAM" id="Coils"/>
    </source>
</evidence>
<dbReference type="Proteomes" id="UP000494040">
    <property type="component" value="Unassembled WGS sequence"/>
</dbReference>
<dbReference type="OrthoDB" id="6623097at2759"/>
<dbReference type="RefSeq" id="XP_024084169.1">
    <property type="nucleotide sequence ID" value="XM_024228401.1"/>
</dbReference>
<dbReference type="EnsemblMetazoa" id="XM_014401019.2">
    <property type="protein sequence ID" value="XP_014256505.1"/>
    <property type="gene ID" value="LOC106670558"/>
</dbReference>
<dbReference type="RefSeq" id="XP_014256503.1">
    <property type="nucleotide sequence ID" value="XM_014401017.2"/>
</dbReference>
<dbReference type="AlphaFoldDB" id="A0A8I6S616"/>
<dbReference type="OMA" id="DAKICAM"/>
<dbReference type="EnsemblMetazoa" id="XM_014401020.2">
    <property type="protein sequence ID" value="XP_014256506.1"/>
    <property type="gene ID" value="LOC106670558"/>
</dbReference>
<keyword evidence="3" id="KW-1185">Reference proteome</keyword>
<keyword evidence="1" id="KW-0175">Coiled coil</keyword>
<dbReference type="RefSeq" id="XP_024084168.1">
    <property type="nucleotide sequence ID" value="XM_024228400.1"/>
</dbReference>
<evidence type="ECO:0000313" key="3">
    <source>
        <dbReference type="Proteomes" id="UP000494040"/>
    </source>
</evidence>
<sequence>MANFNKIIQQIKENDLKTASLTKEIKEMEAQIKSLESERVQIASSENELVQNMHYKNQLVDNKMCERKLMQNQLDALLKMVEAAEENLETQAAKLETTQHQLWDIRINFSKDINEFLSRHECLIENKNKIKELAKRRKAAKLMKEEIRQLEHSVSSLEAEFRHQKSQLDIIEHLKMDKHVLQNEPENGGEYKRLKNKIEVYQKELDKYSSLKTDEQNFSQYLDPDLFGPQISITSISAAASQELDKKTSTRRVNSESKHSQSVFIMKVPSNIVNKNIK</sequence>
<dbReference type="EnsemblMetazoa" id="XM_014401017.2">
    <property type="protein sequence ID" value="XP_014256503.1"/>
    <property type="gene ID" value="LOC106670558"/>
</dbReference>